<sequence length="11" mass="1287">MLPLISFHNTN</sequence>
<reference evidence="1" key="1">
    <citation type="submission" date="2014-09" db="EMBL/GenBank/DDBJ databases">
        <authorList>
            <person name="Magalhaes I.L.F."/>
            <person name="Oliveira U."/>
            <person name="Santos F.R."/>
            <person name="Vidigal T.H.D.A."/>
            <person name="Brescovit A.D."/>
            <person name="Santos A.J."/>
        </authorList>
    </citation>
    <scope>NUCLEOTIDE SEQUENCE</scope>
    <source>
        <tissue evidence="1">Shoot tissue taken approximately 20 cm above the soil surface</tissue>
    </source>
</reference>
<protein>
    <submittedName>
        <fullName evidence="1">Uncharacterized protein</fullName>
    </submittedName>
</protein>
<evidence type="ECO:0000313" key="1">
    <source>
        <dbReference type="EMBL" id="JAD69784.1"/>
    </source>
</evidence>
<dbReference type="EMBL" id="GBRH01228111">
    <property type="protein sequence ID" value="JAD69784.1"/>
    <property type="molecule type" value="Transcribed_RNA"/>
</dbReference>
<reference evidence="1" key="2">
    <citation type="journal article" date="2015" name="Data Brief">
        <title>Shoot transcriptome of the giant reed, Arundo donax.</title>
        <authorList>
            <person name="Barrero R.A."/>
            <person name="Guerrero F.D."/>
            <person name="Moolhuijzen P."/>
            <person name="Goolsby J.A."/>
            <person name="Tidwell J."/>
            <person name="Bellgard S.E."/>
            <person name="Bellgard M.I."/>
        </authorList>
    </citation>
    <scope>NUCLEOTIDE SEQUENCE</scope>
    <source>
        <tissue evidence="1">Shoot tissue taken approximately 20 cm above the soil surface</tissue>
    </source>
</reference>
<accession>A0A0A9C0G3</accession>
<name>A0A0A9C0G3_ARUDO</name>
<organism evidence="1">
    <name type="scientific">Arundo donax</name>
    <name type="common">Giant reed</name>
    <name type="synonym">Donax arundinaceus</name>
    <dbReference type="NCBI Taxonomy" id="35708"/>
    <lineage>
        <taxon>Eukaryota</taxon>
        <taxon>Viridiplantae</taxon>
        <taxon>Streptophyta</taxon>
        <taxon>Embryophyta</taxon>
        <taxon>Tracheophyta</taxon>
        <taxon>Spermatophyta</taxon>
        <taxon>Magnoliopsida</taxon>
        <taxon>Liliopsida</taxon>
        <taxon>Poales</taxon>
        <taxon>Poaceae</taxon>
        <taxon>PACMAD clade</taxon>
        <taxon>Arundinoideae</taxon>
        <taxon>Arundineae</taxon>
        <taxon>Arundo</taxon>
    </lineage>
</organism>
<proteinExistence type="predicted"/>